<comment type="similarity">
    <text evidence="2">Belongs to the histone deacetylase family. HD type 2 subfamily.</text>
</comment>
<dbReference type="GO" id="GO:0141221">
    <property type="term" value="F:histone deacetylase activity, hydrolytic mechanism"/>
    <property type="evidence" value="ECO:0007669"/>
    <property type="project" value="UniProtKB-EC"/>
</dbReference>
<comment type="subcellular location">
    <subcellularLocation>
        <location evidence="1">Nucleus</location>
    </subcellularLocation>
</comment>
<protein>
    <recommendedName>
        <fullName evidence="3">histone deacetylase</fullName>
        <ecNumber evidence="3">3.5.1.98</ecNumber>
    </recommendedName>
</protein>
<organism evidence="11 12">
    <name type="scientific">Bison bison bison</name>
    <name type="common">North American plains bison</name>
    <dbReference type="NCBI Taxonomy" id="43346"/>
    <lineage>
        <taxon>Eukaryota</taxon>
        <taxon>Metazoa</taxon>
        <taxon>Chordata</taxon>
        <taxon>Craniata</taxon>
        <taxon>Vertebrata</taxon>
        <taxon>Euteleostomi</taxon>
        <taxon>Mammalia</taxon>
        <taxon>Eutheria</taxon>
        <taxon>Laurasiatheria</taxon>
        <taxon>Artiodactyla</taxon>
        <taxon>Ruminantia</taxon>
        <taxon>Pecora</taxon>
        <taxon>Bovidae</taxon>
        <taxon>Bovinae</taxon>
        <taxon>Bison</taxon>
    </lineage>
</organism>
<evidence type="ECO:0000256" key="9">
    <source>
        <dbReference type="ARBA" id="ARBA00023242"/>
    </source>
</evidence>
<evidence type="ECO:0000256" key="8">
    <source>
        <dbReference type="ARBA" id="ARBA00023163"/>
    </source>
</evidence>
<evidence type="ECO:0000313" key="12">
    <source>
        <dbReference type="RefSeq" id="XP_010829134.1"/>
    </source>
</evidence>
<keyword evidence="4" id="KW-0678">Repressor</keyword>
<feature type="compositionally biased region" description="Low complexity" evidence="10">
    <location>
        <begin position="99"/>
        <end position="110"/>
    </location>
</feature>
<feature type="region of interest" description="Disordered" evidence="10">
    <location>
        <begin position="1"/>
        <end position="114"/>
    </location>
</feature>
<accession>A0A6P3GQK2</accession>
<keyword evidence="7" id="KW-0805">Transcription regulation</keyword>
<evidence type="ECO:0000313" key="11">
    <source>
        <dbReference type="Proteomes" id="UP000515208"/>
    </source>
</evidence>
<reference evidence="12" key="1">
    <citation type="submission" date="2025-08" db="UniProtKB">
        <authorList>
            <consortium name="RefSeq"/>
        </authorList>
    </citation>
    <scope>IDENTIFICATION</scope>
    <source>
        <tissue evidence="12">Blood</tissue>
    </source>
</reference>
<dbReference type="KEGG" id="bbis:104981630"/>
<dbReference type="PANTHER" id="PTHR45364">
    <property type="entry name" value="HISTONE DEACETYLASE 9-RELATED"/>
    <property type="match status" value="1"/>
</dbReference>
<dbReference type="RefSeq" id="XP_010829134.1">
    <property type="nucleotide sequence ID" value="XM_010830832.1"/>
</dbReference>
<dbReference type="Proteomes" id="UP000515208">
    <property type="component" value="Unplaced"/>
</dbReference>
<evidence type="ECO:0000256" key="2">
    <source>
        <dbReference type="ARBA" id="ARBA00007738"/>
    </source>
</evidence>
<gene>
    <name evidence="12" type="primary">LOC104981630</name>
</gene>
<evidence type="ECO:0000256" key="7">
    <source>
        <dbReference type="ARBA" id="ARBA00023015"/>
    </source>
</evidence>
<evidence type="ECO:0000256" key="10">
    <source>
        <dbReference type="SAM" id="MobiDB-lite"/>
    </source>
</evidence>
<keyword evidence="6" id="KW-0156">Chromatin regulator</keyword>
<feature type="region of interest" description="Disordered" evidence="10">
    <location>
        <begin position="126"/>
        <end position="205"/>
    </location>
</feature>
<proteinExistence type="inferred from homology"/>
<keyword evidence="5" id="KW-0378">Hydrolase</keyword>
<evidence type="ECO:0000256" key="1">
    <source>
        <dbReference type="ARBA" id="ARBA00004123"/>
    </source>
</evidence>
<dbReference type="EC" id="3.5.1.98" evidence="3"/>
<evidence type="ECO:0000256" key="4">
    <source>
        <dbReference type="ARBA" id="ARBA00022491"/>
    </source>
</evidence>
<evidence type="ECO:0000256" key="6">
    <source>
        <dbReference type="ARBA" id="ARBA00022853"/>
    </source>
</evidence>
<dbReference type="PANTHER" id="PTHR45364:SF13">
    <property type="entry name" value="HISTONE DEACETYLASE"/>
    <property type="match status" value="1"/>
</dbReference>
<dbReference type="GO" id="GO:0005634">
    <property type="term" value="C:nucleus"/>
    <property type="evidence" value="ECO:0007669"/>
    <property type="project" value="UniProtKB-SubCell"/>
</dbReference>
<dbReference type="GeneID" id="104981630"/>
<sequence length="410" mass="42971">MQPHRPPVLSPTGPGETAGGRVHRLTGGLVSSFQSCPGRKPGCPAGRLSSQAHASKGEPPAWAPRGALPARPWLRVPEGHSASVPPFLSRKTQHSSLDQSSPPQSGASASYNHPVLGMYDAKDDFPLRKTASEPNLKLRSRLKQKVAERRSSPLLRRKDGPVVTALKKRPLDVTDSACSSAPGSAPSSPNNSSGNVSTENGIAPAVPSIPAETSLAHRLVAREGSVGPLPLYTSPSLPNITLGLPATGPSTGAAGQQEAERLALPALQQRISLFPGTHLAPYLGAAPLERDAGAAPGSLLQHVVLLEQPPTQTPLVTGERAASGRPGLPGGERVTCPRELLHPSPPTPGCGRRDQVHSQSQGHGSQSVRHTFWLISQEQVASPLMCLPFGCSECDGAQSWPCWAADSYQQ</sequence>
<name>A0A6P3GQK2_BISBB</name>
<keyword evidence="9" id="KW-0539">Nucleus</keyword>
<evidence type="ECO:0000256" key="3">
    <source>
        <dbReference type="ARBA" id="ARBA00012111"/>
    </source>
</evidence>
<feature type="compositionally biased region" description="Low complexity" evidence="10">
    <location>
        <begin position="176"/>
        <end position="197"/>
    </location>
</feature>
<evidence type="ECO:0000256" key="5">
    <source>
        <dbReference type="ARBA" id="ARBA00022801"/>
    </source>
</evidence>
<dbReference type="AlphaFoldDB" id="A0A6P3GQK2"/>
<feature type="region of interest" description="Disordered" evidence="10">
    <location>
        <begin position="314"/>
        <end position="363"/>
    </location>
</feature>
<feature type="compositionally biased region" description="Basic and acidic residues" evidence="10">
    <location>
        <begin position="145"/>
        <end position="160"/>
    </location>
</feature>
<keyword evidence="11" id="KW-1185">Reference proteome</keyword>
<keyword evidence="8" id="KW-0804">Transcription</keyword>